<accession>A0A0G1ZHR0</accession>
<organism evidence="2 3">
    <name type="scientific">Candidatus Kaiserbacteria bacterium GW2011_GWB1_52_6</name>
    <dbReference type="NCBI Taxonomy" id="1618674"/>
    <lineage>
        <taxon>Bacteria</taxon>
        <taxon>Candidatus Kaiseribacteriota</taxon>
    </lineage>
</organism>
<evidence type="ECO:0000256" key="1">
    <source>
        <dbReference type="SAM" id="SignalP"/>
    </source>
</evidence>
<comment type="caution">
    <text evidence="2">The sequence shown here is derived from an EMBL/GenBank/DDBJ whole genome shotgun (WGS) entry which is preliminary data.</text>
</comment>
<reference evidence="2 3" key="1">
    <citation type="journal article" date="2015" name="Nature">
        <title>rRNA introns, odd ribosomes, and small enigmatic genomes across a large radiation of phyla.</title>
        <authorList>
            <person name="Brown C.T."/>
            <person name="Hug L.A."/>
            <person name="Thomas B.C."/>
            <person name="Sharon I."/>
            <person name="Castelle C.J."/>
            <person name="Singh A."/>
            <person name="Wilkins M.J."/>
            <person name="Williams K.H."/>
            <person name="Banfield J.F."/>
        </authorList>
    </citation>
    <scope>NUCLEOTIDE SEQUENCE [LARGE SCALE GENOMIC DNA]</scope>
</reference>
<gene>
    <name evidence="2" type="ORF">UY70_C0013G0019</name>
</gene>
<sequence length="82" mass="9186">MSKILLAGIVTPLLAVTLFAAPAGALSWQKMSPDQRYDHVMNWKKQHCPGLNDPGRVAGRNYVSQARTFDEFYANIKQYCGK</sequence>
<dbReference type="Proteomes" id="UP000034185">
    <property type="component" value="Unassembled WGS sequence"/>
</dbReference>
<evidence type="ECO:0000313" key="3">
    <source>
        <dbReference type="Proteomes" id="UP000034185"/>
    </source>
</evidence>
<keyword evidence="1" id="KW-0732">Signal</keyword>
<dbReference type="AlphaFoldDB" id="A0A0G1ZHR0"/>
<evidence type="ECO:0000313" key="2">
    <source>
        <dbReference type="EMBL" id="KKW27487.1"/>
    </source>
</evidence>
<feature type="signal peptide" evidence="1">
    <location>
        <begin position="1"/>
        <end position="20"/>
    </location>
</feature>
<dbReference type="EMBL" id="LCRA01000013">
    <property type="protein sequence ID" value="KKW27487.1"/>
    <property type="molecule type" value="Genomic_DNA"/>
</dbReference>
<feature type="chain" id="PRO_5002541490" evidence="1">
    <location>
        <begin position="21"/>
        <end position="82"/>
    </location>
</feature>
<name>A0A0G1ZHR0_9BACT</name>
<proteinExistence type="predicted"/>
<protein>
    <submittedName>
        <fullName evidence="2">Uncharacterized protein</fullName>
    </submittedName>
</protein>